<organism evidence="2 3">
    <name type="scientific">Emiliania huxleyi (strain CCMP1516)</name>
    <dbReference type="NCBI Taxonomy" id="280463"/>
    <lineage>
        <taxon>Eukaryota</taxon>
        <taxon>Haptista</taxon>
        <taxon>Haptophyta</taxon>
        <taxon>Prymnesiophyceae</taxon>
        <taxon>Isochrysidales</taxon>
        <taxon>Noelaerhabdaceae</taxon>
        <taxon>Emiliania</taxon>
    </lineage>
</organism>
<feature type="compositionally biased region" description="Pro residues" evidence="1">
    <location>
        <begin position="374"/>
        <end position="384"/>
    </location>
</feature>
<dbReference type="RefSeq" id="XP_005761861.1">
    <property type="nucleotide sequence ID" value="XM_005761804.1"/>
</dbReference>
<dbReference type="PaxDb" id="2903-EOD09432"/>
<feature type="compositionally biased region" description="Basic and acidic residues" evidence="1">
    <location>
        <begin position="409"/>
        <end position="421"/>
    </location>
</feature>
<name>A0A0D3IDU7_EMIH1</name>
<feature type="region of interest" description="Disordered" evidence="1">
    <location>
        <begin position="371"/>
        <end position="421"/>
    </location>
</feature>
<evidence type="ECO:0000313" key="3">
    <source>
        <dbReference type="Proteomes" id="UP000013827"/>
    </source>
</evidence>
<dbReference type="EnsemblProtists" id="EOD09432">
    <property type="protein sequence ID" value="EOD09432"/>
    <property type="gene ID" value="EMIHUDRAFT_197840"/>
</dbReference>
<keyword evidence="3" id="KW-1185">Reference proteome</keyword>
<accession>A0A0D3IDU7</accession>
<feature type="region of interest" description="Disordered" evidence="1">
    <location>
        <begin position="16"/>
        <end position="45"/>
    </location>
</feature>
<dbReference type="Proteomes" id="UP000013827">
    <property type="component" value="Unassembled WGS sequence"/>
</dbReference>
<sequence length="421" mass="43848">MSKDAWFETLLSSLAADDVPSDIPDTPPVPPAAPSQGEEKPNGIAVPEEALAAPVVEGEAAGEAAEALAHLKLSELRQRLAAAGVDGTAVDEALDEAAETGSNPKQALVALLQKSVWLSNSTLRLNALENAAGSLLNSPVALRLLALQNAAGSSRARPSIAFRPQRLRDPQDARRGGRTVKAALCCSLPAACTLAAVGMALGALLLRYAATGAVIDLGAIAGNPSCGNCHSITTATDNINQCNTDASLLNSAIAAQGTTVDFRCFTSTRYTSGRDFLMPAADNTNFLMPAAYNTNAASRCNSEVSALNAAIMAATGVRTTFGCYRNDWLTNGYLPRRRGFEEQYWGHTACTAGGTQESNADIVALNQYLSNLNTPPPPPPPPSAAPNVEEAGGRRRVWRGSGGGGGGEAARHTADIHKRFF</sequence>
<reference evidence="2" key="2">
    <citation type="submission" date="2024-10" db="UniProtKB">
        <authorList>
            <consortium name="EnsemblProtists"/>
        </authorList>
    </citation>
    <scope>IDENTIFICATION</scope>
</reference>
<dbReference type="KEGG" id="ehx:EMIHUDRAFT_197840"/>
<proteinExistence type="predicted"/>
<evidence type="ECO:0008006" key="4">
    <source>
        <dbReference type="Google" id="ProtNLM"/>
    </source>
</evidence>
<evidence type="ECO:0000256" key="1">
    <source>
        <dbReference type="SAM" id="MobiDB-lite"/>
    </source>
</evidence>
<dbReference type="AlphaFoldDB" id="A0A0D3IDU7"/>
<dbReference type="GeneID" id="17255543"/>
<protein>
    <recommendedName>
        <fullName evidence="4">Cytochrome c domain-containing protein</fullName>
    </recommendedName>
</protein>
<reference evidence="3" key="1">
    <citation type="journal article" date="2013" name="Nature">
        <title>Pan genome of the phytoplankton Emiliania underpins its global distribution.</title>
        <authorList>
            <person name="Read B.A."/>
            <person name="Kegel J."/>
            <person name="Klute M.J."/>
            <person name="Kuo A."/>
            <person name="Lefebvre S.C."/>
            <person name="Maumus F."/>
            <person name="Mayer C."/>
            <person name="Miller J."/>
            <person name="Monier A."/>
            <person name="Salamov A."/>
            <person name="Young J."/>
            <person name="Aguilar M."/>
            <person name="Claverie J.M."/>
            <person name="Frickenhaus S."/>
            <person name="Gonzalez K."/>
            <person name="Herman E.K."/>
            <person name="Lin Y.C."/>
            <person name="Napier J."/>
            <person name="Ogata H."/>
            <person name="Sarno A.F."/>
            <person name="Shmutz J."/>
            <person name="Schroeder D."/>
            <person name="de Vargas C."/>
            <person name="Verret F."/>
            <person name="von Dassow P."/>
            <person name="Valentin K."/>
            <person name="Van de Peer Y."/>
            <person name="Wheeler G."/>
            <person name="Dacks J.B."/>
            <person name="Delwiche C.F."/>
            <person name="Dyhrman S.T."/>
            <person name="Glockner G."/>
            <person name="John U."/>
            <person name="Richards T."/>
            <person name="Worden A.Z."/>
            <person name="Zhang X."/>
            <person name="Grigoriev I.V."/>
            <person name="Allen A.E."/>
            <person name="Bidle K."/>
            <person name="Borodovsky M."/>
            <person name="Bowler C."/>
            <person name="Brownlee C."/>
            <person name="Cock J.M."/>
            <person name="Elias M."/>
            <person name="Gladyshev V.N."/>
            <person name="Groth M."/>
            <person name="Guda C."/>
            <person name="Hadaegh A."/>
            <person name="Iglesias-Rodriguez M.D."/>
            <person name="Jenkins J."/>
            <person name="Jones B.M."/>
            <person name="Lawson T."/>
            <person name="Leese F."/>
            <person name="Lindquist E."/>
            <person name="Lobanov A."/>
            <person name="Lomsadze A."/>
            <person name="Malik S.B."/>
            <person name="Marsh M.E."/>
            <person name="Mackinder L."/>
            <person name="Mock T."/>
            <person name="Mueller-Roeber B."/>
            <person name="Pagarete A."/>
            <person name="Parker M."/>
            <person name="Probert I."/>
            <person name="Quesneville H."/>
            <person name="Raines C."/>
            <person name="Rensing S.A."/>
            <person name="Riano-Pachon D.M."/>
            <person name="Richier S."/>
            <person name="Rokitta S."/>
            <person name="Shiraiwa Y."/>
            <person name="Soanes D.M."/>
            <person name="van der Giezen M."/>
            <person name="Wahlund T.M."/>
            <person name="Williams B."/>
            <person name="Wilson W."/>
            <person name="Wolfe G."/>
            <person name="Wurch L.L."/>
        </authorList>
    </citation>
    <scope>NUCLEOTIDE SEQUENCE</scope>
</reference>
<evidence type="ECO:0000313" key="2">
    <source>
        <dbReference type="EnsemblProtists" id="EOD09432"/>
    </source>
</evidence>
<dbReference type="HOGENOM" id="CLU_652890_0_0_1"/>